<keyword evidence="2" id="KW-0732">Signal</keyword>
<feature type="transmembrane region" description="Helical" evidence="1">
    <location>
        <begin position="256"/>
        <end position="276"/>
    </location>
</feature>
<evidence type="ECO:0000313" key="3">
    <source>
        <dbReference type="EMBL" id="OFC71868.1"/>
    </source>
</evidence>
<keyword evidence="1" id="KW-0812">Transmembrane</keyword>
<dbReference type="EMBL" id="MDHN01000010">
    <property type="protein sequence ID" value="OFC71868.1"/>
    <property type="molecule type" value="Genomic_DNA"/>
</dbReference>
<dbReference type="STRING" id="1656094.BFC18_06865"/>
<protein>
    <recommendedName>
        <fullName evidence="5">HupE / UreJ protein</fullName>
    </recommendedName>
</protein>
<name>A0A1E7ZEB3_9ALTE</name>
<evidence type="ECO:0000256" key="2">
    <source>
        <dbReference type="SAM" id="SignalP"/>
    </source>
</evidence>
<organism evidence="3 4">
    <name type="scientific">Alteromonas confluentis</name>
    <dbReference type="NCBI Taxonomy" id="1656094"/>
    <lineage>
        <taxon>Bacteria</taxon>
        <taxon>Pseudomonadati</taxon>
        <taxon>Pseudomonadota</taxon>
        <taxon>Gammaproteobacteria</taxon>
        <taxon>Alteromonadales</taxon>
        <taxon>Alteromonadaceae</taxon>
        <taxon>Alteromonas/Salinimonas group</taxon>
        <taxon>Alteromonas</taxon>
    </lineage>
</organism>
<feature type="transmembrane region" description="Helical" evidence="1">
    <location>
        <begin position="352"/>
        <end position="370"/>
    </location>
</feature>
<feature type="transmembrane region" description="Helical" evidence="1">
    <location>
        <begin position="328"/>
        <end position="345"/>
    </location>
</feature>
<reference evidence="3 4" key="1">
    <citation type="submission" date="2016-08" db="EMBL/GenBank/DDBJ databases">
        <authorList>
            <person name="Seilhamer J.J."/>
        </authorList>
    </citation>
    <scope>NUCLEOTIDE SEQUENCE [LARGE SCALE GENOMIC DNA]</scope>
    <source>
        <strain evidence="3 4">KCTC 42603</strain>
    </source>
</reference>
<feature type="transmembrane region" description="Helical" evidence="1">
    <location>
        <begin position="376"/>
        <end position="395"/>
    </location>
</feature>
<evidence type="ECO:0000256" key="1">
    <source>
        <dbReference type="SAM" id="Phobius"/>
    </source>
</evidence>
<feature type="signal peptide" evidence="2">
    <location>
        <begin position="1"/>
        <end position="24"/>
    </location>
</feature>
<evidence type="ECO:0000313" key="4">
    <source>
        <dbReference type="Proteomes" id="UP000175691"/>
    </source>
</evidence>
<keyword evidence="1" id="KW-1133">Transmembrane helix</keyword>
<feature type="transmembrane region" description="Helical" evidence="1">
    <location>
        <begin position="288"/>
        <end position="308"/>
    </location>
</feature>
<dbReference type="InterPro" id="IPR032809">
    <property type="entry name" value="Put_HupE_UreJ"/>
</dbReference>
<dbReference type="AlphaFoldDB" id="A0A1E7ZEB3"/>
<gene>
    <name evidence="3" type="ORF">BFC18_06865</name>
</gene>
<keyword evidence="4" id="KW-1185">Reference proteome</keyword>
<feature type="transmembrane region" description="Helical" evidence="1">
    <location>
        <begin position="200"/>
        <end position="217"/>
    </location>
</feature>
<dbReference type="Proteomes" id="UP000175691">
    <property type="component" value="Unassembled WGS sequence"/>
</dbReference>
<feature type="chain" id="PRO_5009209758" description="HupE / UreJ protein" evidence="2">
    <location>
        <begin position="25"/>
        <end position="418"/>
    </location>
</feature>
<accession>A0A1E7ZEB3</accession>
<dbReference type="OrthoDB" id="9808870at2"/>
<dbReference type="Pfam" id="PF13795">
    <property type="entry name" value="HupE_UreJ_2"/>
    <property type="match status" value="1"/>
</dbReference>
<feature type="transmembrane region" description="Helical" evidence="1">
    <location>
        <begin position="229"/>
        <end position="250"/>
    </location>
</feature>
<proteinExistence type="predicted"/>
<comment type="caution">
    <text evidence="3">The sequence shown here is derived from an EMBL/GenBank/DDBJ whole genome shotgun (WGS) entry which is preliminary data.</text>
</comment>
<sequence length="418" mass="46252">MAIRCNVFRLLIVLAGLFAQPTFAHPASTTSIVVSQQDDALHFNVLLPIEQLQMAMPDWPVLVRNDEAQLNTLIIPYLHQHLTVSLADIPISINIEPLGTERCEYEDCLRLEAVARLPANASLSALTVAYDGITHRVRNHRTLLITDLPVENTNRMVSGAYVLSWSHKTVSLLVTPTHFQLLTRFFQLGLHHILEGLDHLAFLLCLIWSVITANLQTIKTNSHRSKHQVVTQSIVLISLFTVGHTLSLALSALNMLALPAWVTEVGVAASVLIAAVTLAIRPQSQNRLIVLLFGLIHGMAFSEVLHALPVDTSTRFFAVAGFNVGVEVFQILLAAVTLPALLALTNWQYFNSCRMVFAGLVAVAACIWLIERLSGTSAASWIVCVIMVLTGLILLTKLRYRDHRTETRTTRASLKYKN</sequence>
<keyword evidence="1" id="KW-0472">Membrane</keyword>
<dbReference type="RefSeq" id="WP_070124239.1">
    <property type="nucleotide sequence ID" value="NZ_MDHN01000010.1"/>
</dbReference>
<evidence type="ECO:0008006" key="5">
    <source>
        <dbReference type="Google" id="ProtNLM"/>
    </source>
</evidence>